<reference evidence="1 2" key="1">
    <citation type="journal article" date="2011" name="J. Bacteriol.">
        <title>Complete genome sequence of the hyperthermophilic, piezophilic, heterotrophic, and carboxydotrophic archaeon Thermococcus barophilus MP.</title>
        <authorList>
            <person name="Vannier P."/>
            <person name="Marteinsson V.T."/>
            <person name="Fridjonsson O.H."/>
            <person name="Oger P."/>
            <person name="Jebbar M."/>
        </authorList>
    </citation>
    <scope>NUCLEOTIDE SEQUENCE [LARGE SCALE GENOMIC DNA]</scope>
    <source>
        <strain evidence="2">DSM 11836 / MP</strain>
    </source>
</reference>
<protein>
    <recommendedName>
        <fullName evidence="3">XACb0070 ribbon-helix-helix domain-containing protein</fullName>
    </recommendedName>
</protein>
<evidence type="ECO:0000313" key="2">
    <source>
        <dbReference type="Proteomes" id="UP000007478"/>
    </source>
</evidence>
<dbReference type="EMBL" id="CP002372">
    <property type="protein sequence ID" value="ADT83857.1"/>
    <property type="molecule type" value="Genomic_DNA"/>
</dbReference>
<dbReference type="KEGG" id="tba:TERMP_00880"/>
<dbReference type="RefSeq" id="WP_013467155.1">
    <property type="nucleotide sequence ID" value="NC_014804.1"/>
</dbReference>
<sequence>MGVITVSVDDGVEERFRKLVAKKYGRIRGALGVAVTEAMKLWIEKVEQEEK</sequence>
<evidence type="ECO:0008006" key="3">
    <source>
        <dbReference type="Google" id="ProtNLM"/>
    </source>
</evidence>
<accession>F0LLT0</accession>
<gene>
    <name evidence="1" type="ordered locus">TERMP_00880</name>
</gene>
<dbReference type="eggNOG" id="arCOG03886">
    <property type="taxonomic scope" value="Archaea"/>
</dbReference>
<dbReference type="GeneID" id="44120406"/>
<dbReference type="AlphaFoldDB" id="F0LLT0"/>
<proteinExistence type="predicted"/>
<dbReference type="Proteomes" id="UP000007478">
    <property type="component" value="Chromosome"/>
</dbReference>
<evidence type="ECO:0000313" key="1">
    <source>
        <dbReference type="EMBL" id="ADT83857.1"/>
    </source>
</evidence>
<organism evidence="1 2">
    <name type="scientific">Thermococcus barophilus (strain DSM 11836 / MP)</name>
    <dbReference type="NCBI Taxonomy" id="391623"/>
    <lineage>
        <taxon>Archaea</taxon>
        <taxon>Methanobacteriati</taxon>
        <taxon>Methanobacteriota</taxon>
        <taxon>Thermococci</taxon>
        <taxon>Thermococcales</taxon>
        <taxon>Thermococcaceae</taxon>
        <taxon>Thermococcus</taxon>
    </lineage>
</organism>
<name>F0LLT0_THEBM</name>
<dbReference type="HOGENOM" id="CLU_204994_0_0_2"/>
<dbReference type="PATRIC" id="fig|391623.17.peg.883"/>
<keyword evidence="2" id="KW-1185">Reference proteome</keyword>
<dbReference type="OrthoDB" id="91340at2157"/>